<dbReference type="PANTHER" id="PTHR21621">
    <property type="entry name" value="RIBOSOMAL PROTEIN S6 MODIFICATION PROTEIN"/>
    <property type="match status" value="1"/>
</dbReference>
<dbReference type="GO" id="GO:0005524">
    <property type="term" value="F:ATP binding"/>
    <property type="evidence" value="ECO:0007669"/>
    <property type="project" value="UniProtKB-UniRule"/>
</dbReference>
<accession>A0A2W2FE86</accession>
<dbReference type="Proteomes" id="UP000248544">
    <property type="component" value="Unassembled WGS sequence"/>
</dbReference>
<feature type="domain" description="ATP-grasp" evidence="2">
    <location>
        <begin position="13"/>
        <end position="200"/>
    </location>
</feature>
<keyword evidence="1" id="KW-0547">Nucleotide-binding</keyword>
<keyword evidence="1" id="KW-0067">ATP-binding</keyword>
<evidence type="ECO:0000313" key="4">
    <source>
        <dbReference type="Proteomes" id="UP000248544"/>
    </source>
</evidence>
<evidence type="ECO:0000259" key="2">
    <source>
        <dbReference type="PROSITE" id="PS50975"/>
    </source>
</evidence>
<name>A0A2W2FE86_9ACTN</name>
<dbReference type="SUPFAM" id="SSF56059">
    <property type="entry name" value="Glutathione synthetase ATP-binding domain-like"/>
    <property type="match status" value="1"/>
</dbReference>
<dbReference type="PROSITE" id="PS50975">
    <property type="entry name" value="ATP_GRASP"/>
    <property type="match status" value="1"/>
</dbReference>
<dbReference type="RefSeq" id="WP_111170478.1">
    <property type="nucleotide sequence ID" value="NZ_POUA01000289.1"/>
</dbReference>
<dbReference type="GO" id="GO:0018169">
    <property type="term" value="F:ribosomal S6-glutamic acid ligase activity"/>
    <property type="evidence" value="ECO:0007669"/>
    <property type="project" value="TreeGrafter"/>
</dbReference>
<keyword evidence="4" id="KW-1185">Reference proteome</keyword>
<dbReference type="InterPro" id="IPR011761">
    <property type="entry name" value="ATP-grasp"/>
</dbReference>
<sequence length="207" mass="23124">MAAARAEYKPVQLAEAARIGLAIPRTIITSQPQAAYAWAKNLSRPVVYKPLNGIWHADEGQVRALYTTPIADLSDLLDPAVAHTAQMYQEQIDKAYEARAIVVGDTVLAVQINAGSEQGKIDWRSDYDRLTYNKIDLPDDLRDRLVELHARLHLVYGAVDLICDTKGLWYFLETNQAGEWGWLNLKTGLPVAGAMADVLQKGPQWRR</sequence>
<proteinExistence type="predicted"/>
<reference evidence="3 4" key="1">
    <citation type="submission" date="2018-01" db="EMBL/GenBank/DDBJ databases">
        <title>Draft genome sequence of Sphaerisporangium sp. 7K107.</title>
        <authorList>
            <person name="Sahin N."/>
            <person name="Saygin H."/>
            <person name="Ay H."/>
        </authorList>
    </citation>
    <scope>NUCLEOTIDE SEQUENCE [LARGE SCALE GENOMIC DNA]</scope>
    <source>
        <strain evidence="3 4">7K107</strain>
    </source>
</reference>
<gene>
    <name evidence="3" type="ORF">C1I98_28410</name>
</gene>
<organism evidence="3 4">
    <name type="scientific">Spongiactinospora gelatinilytica</name>
    <dbReference type="NCBI Taxonomy" id="2666298"/>
    <lineage>
        <taxon>Bacteria</taxon>
        <taxon>Bacillati</taxon>
        <taxon>Actinomycetota</taxon>
        <taxon>Actinomycetes</taxon>
        <taxon>Streptosporangiales</taxon>
        <taxon>Streptosporangiaceae</taxon>
        <taxon>Spongiactinospora</taxon>
    </lineage>
</organism>
<dbReference type="GO" id="GO:0046872">
    <property type="term" value="F:metal ion binding"/>
    <property type="evidence" value="ECO:0007669"/>
    <property type="project" value="InterPro"/>
</dbReference>
<comment type="caution">
    <text evidence="3">The sequence shown here is derived from an EMBL/GenBank/DDBJ whole genome shotgun (WGS) entry which is preliminary data.</text>
</comment>
<dbReference type="InterPro" id="IPR013651">
    <property type="entry name" value="ATP-grasp_RimK-type"/>
</dbReference>
<dbReference type="Pfam" id="PF08443">
    <property type="entry name" value="RimK"/>
    <property type="match status" value="1"/>
</dbReference>
<dbReference type="EMBL" id="POUA01000289">
    <property type="protein sequence ID" value="PZG33841.1"/>
    <property type="molecule type" value="Genomic_DNA"/>
</dbReference>
<dbReference type="GO" id="GO:0009432">
    <property type="term" value="P:SOS response"/>
    <property type="evidence" value="ECO:0007669"/>
    <property type="project" value="TreeGrafter"/>
</dbReference>
<dbReference type="PANTHER" id="PTHR21621:SF0">
    <property type="entry name" value="BETA-CITRYLGLUTAMATE SYNTHASE B-RELATED"/>
    <property type="match status" value="1"/>
</dbReference>
<protein>
    <recommendedName>
        <fullName evidence="2">ATP-grasp domain-containing protein</fullName>
    </recommendedName>
</protein>
<dbReference type="Gene3D" id="3.30.470.20">
    <property type="entry name" value="ATP-grasp fold, B domain"/>
    <property type="match status" value="1"/>
</dbReference>
<evidence type="ECO:0000313" key="3">
    <source>
        <dbReference type="EMBL" id="PZG33841.1"/>
    </source>
</evidence>
<evidence type="ECO:0000256" key="1">
    <source>
        <dbReference type="PROSITE-ProRule" id="PRU00409"/>
    </source>
</evidence>
<dbReference type="AlphaFoldDB" id="A0A2W2FE86"/>
<dbReference type="GO" id="GO:0005737">
    <property type="term" value="C:cytoplasm"/>
    <property type="evidence" value="ECO:0007669"/>
    <property type="project" value="TreeGrafter"/>
</dbReference>